<dbReference type="EMBL" id="LR796479">
    <property type="protein sequence ID" value="CAB4147873.1"/>
    <property type="molecule type" value="Genomic_DNA"/>
</dbReference>
<name>A0A6J5MRU8_9CAUD</name>
<reference evidence="1" key="1">
    <citation type="submission" date="2020-04" db="EMBL/GenBank/DDBJ databases">
        <authorList>
            <person name="Chiriac C."/>
            <person name="Salcher M."/>
            <person name="Ghai R."/>
            <person name="Kavagutti S V."/>
        </authorList>
    </citation>
    <scope>NUCLEOTIDE SEQUENCE</scope>
</reference>
<organism evidence="1">
    <name type="scientific">uncultured Caudovirales phage</name>
    <dbReference type="NCBI Taxonomy" id="2100421"/>
    <lineage>
        <taxon>Viruses</taxon>
        <taxon>Duplodnaviria</taxon>
        <taxon>Heunggongvirae</taxon>
        <taxon>Uroviricota</taxon>
        <taxon>Caudoviricetes</taxon>
        <taxon>Peduoviridae</taxon>
        <taxon>Maltschvirus</taxon>
        <taxon>Maltschvirus maltsch</taxon>
    </lineage>
</organism>
<feature type="non-terminal residue" evidence="1">
    <location>
        <position position="33"/>
    </location>
</feature>
<protein>
    <submittedName>
        <fullName evidence="1">Uncharacterized protein</fullName>
    </submittedName>
</protein>
<sequence>MGNWGLVGAATANAPQQTLEDLLAERMAAEDRA</sequence>
<proteinExistence type="predicted"/>
<evidence type="ECO:0000313" key="1">
    <source>
        <dbReference type="EMBL" id="CAB4147873.1"/>
    </source>
</evidence>
<gene>
    <name evidence="1" type="ORF">UFOVP509_53</name>
</gene>
<accession>A0A6J5MRU8</accession>